<feature type="compositionally biased region" description="Basic and acidic residues" evidence="4">
    <location>
        <begin position="3098"/>
        <end position="3111"/>
    </location>
</feature>
<feature type="domain" description="DUF11" evidence="5">
    <location>
        <begin position="725"/>
        <end position="850"/>
    </location>
</feature>
<feature type="domain" description="DUF11" evidence="5">
    <location>
        <begin position="191"/>
        <end position="296"/>
    </location>
</feature>
<evidence type="ECO:0000259" key="5">
    <source>
        <dbReference type="Pfam" id="PF01345"/>
    </source>
</evidence>
<feature type="domain" description="DUF11" evidence="5">
    <location>
        <begin position="574"/>
        <end position="717"/>
    </location>
</feature>
<feature type="domain" description="DUF11" evidence="5">
    <location>
        <begin position="305"/>
        <end position="422"/>
    </location>
</feature>
<feature type="compositionally biased region" description="Low complexity" evidence="4">
    <location>
        <begin position="1641"/>
        <end position="1657"/>
    </location>
</feature>
<keyword evidence="9" id="KW-1185">Reference proteome</keyword>
<feature type="domain" description="DUF7507" evidence="7">
    <location>
        <begin position="1790"/>
        <end position="1891"/>
    </location>
</feature>
<keyword evidence="2" id="KW-0964">Secreted</keyword>
<dbReference type="GO" id="GO:0005576">
    <property type="term" value="C:extracellular region"/>
    <property type="evidence" value="ECO:0007669"/>
    <property type="project" value="UniProtKB-SubCell"/>
</dbReference>
<feature type="domain" description="DUF7507" evidence="7">
    <location>
        <begin position="2527"/>
        <end position="2612"/>
    </location>
</feature>
<evidence type="ECO:0000259" key="6">
    <source>
        <dbReference type="Pfam" id="PF17210"/>
    </source>
</evidence>
<feature type="region of interest" description="Disordered" evidence="4">
    <location>
        <begin position="2770"/>
        <end position="2827"/>
    </location>
</feature>
<feature type="compositionally biased region" description="Polar residues" evidence="4">
    <location>
        <begin position="2250"/>
        <end position="2260"/>
    </location>
</feature>
<dbReference type="PANTHER" id="PTHR34819:SF3">
    <property type="entry name" value="CELL SURFACE PROTEIN"/>
    <property type="match status" value="1"/>
</dbReference>
<dbReference type="EMBL" id="WMBT01000008">
    <property type="protein sequence ID" value="MTE01219.1"/>
    <property type="molecule type" value="Genomic_DNA"/>
</dbReference>
<dbReference type="Pfam" id="PF17210">
    <property type="entry name" value="SdrD_B"/>
    <property type="match status" value="1"/>
</dbReference>
<evidence type="ECO:0000313" key="8">
    <source>
        <dbReference type="EMBL" id="MTE01219.1"/>
    </source>
</evidence>
<feature type="region of interest" description="Disordered" evidence="4">
    <location>
        <begin position="2613"/>
        <end position="2664"/>
    </location>
</feature>
<feature type="domain" description="DUF7507" evidence="7">
    <location>
        <begin position="2270"/>
        <end position="2371"/>
    </location>
</feature>
<feature type="domain" description="DUF11" evidence="5">
    <location>
        <begin position="1001"/>
        <end position="1129"/>
    </location>
</feature>
<dbReference type="Pfam" id="PF01345">
    <property type="entry name" value="DUF11"/>
    <property type="match status" value="9"/>
</dbReference>
<feature type="domain" description="DUF7507" evidence="7">
    <location>
        <begin position="2673"/>
        <end position="2779"/>
    </location>
</feature>
<dbReference type="InterPro" id="IPR051172">
    <property type="entry name" value="Chlamydia_OmcB"/>
</dbReference>
<feature type="compositionally biased region" description="Low complexity" evidence="4">
    <location>
        <begin position="2643"/>
        <end position="2652"/>
    </location>
</feature>
<protein>
    <submittedName>
        <fullName evidence="8">DUF11 domain-containing protein</fullName>
    </submittedName>
</protein>
<dbReference type="Pfam" id="PF24346">
    <property type="entry name" value="DUF7507"/>
    <property type="match status" value="12"/>
</dbReference>
<feature type="domain" description="DUF7507" evidence="7">
    <location>
        <begin position="1550"/>
        <end position="1651"/>
    </location>
</feature>
<accession>A0A6L6HS12</accession>
<feature type="domain" description="DUF7507" evidence="7">
    <location>
        <begin position="1431"/>
        <end position="1531"/>
    </location>
</feature>
<dbReference type="InterPro" id="IPR001434">
    <property type="entry name" value="OmcB-like_DUF11"/>
</dbReference>
<feature type="region of interest" description="Disordered" evidence="4">
    <location>
        <begin position="2237"/>
        <end position="2266"/>
    </location>
</feature>
<dbReference type="InterPro" id="IPR047589">
    <property type="entry name" value="DUF11_rpt"/>
</dbReference>
<feature type="domain" description="DUF7507" evidence="7">
    <location>
        <begin position="1911"/>
        <end position="2011"/>
    </location>
</feature>
<evidence type="ECO:0000259" key="7">
    <source>
        <dbReference type="Pfam" id="PF24346"/>
    </source>
</evidence>
<name>A0A6L6HS12_9RHOB</name>
<feature type="domain" description="DUF7507" evidence="7">
    <location>
        <begin position="2848"/>
        <end position="2941"/>
    </location>
</feature>
<feature type="region of interest" description="Disordered" evidence="4">
    <location>
        <begin position="1757"/>
        <end position="1785"/>
    </location>
</feature>
<feature type="region of interest" description="Disordered" evidence="4">
    <location>
        <begin position="1637"/>
        <end position="1668"/>
    </location>
</feature>
<dbReference type="InterPro" id="IPR013783">
    <property type="entry name" value="Ig-like_fold"/>
</dbReference>
<feature type="domain" description="SD-repeat containing protein B" evidence="6">
    <location>
        <begin position="1137"/>
        <end position="1211"/>
    </location>
</feature>
<evidence type="ECO:0000256" key="4">
    <source>
        <dbReference type="SAM" id="MobiDB-lite"/>
    </source>
</evidence>
<feature type="compositionally biased region" description="Polar residues" evidence="4">
    <location>
        <begin position="554"/>
        <end position="566"/>
    </location>
</feature>
<gene>
    <name evidence="8" type="ORF">GIY56_13090</name>
</gene>
<feature type="domain" description="DUF7507" evidence="7">
    <location>
        <begin position="1670"/>
        <end position="1771"/>
    </location>
</feature>
<dbReference type="Gene3D" id="2.60.40.10">
    <property type="entry name" value="Immunoglobulins"/>
    <property type="match status" value="10"/>
</dbReference>
<dbReference type="SUPFAM" id="SSF117074">
    <property type="entry name" value="Hypothetical protein PA1324"/>
    <property type="match status" value="1"/>
</dbReference>
<dbReference type="NCBIfam" id="TIGR01451">
    <property type="entry name" value="B_ant_repeat"/>
    <property type="match status" value="14"/>
</dbReference>
<feature type="region of interest" description="Disordered" evidence="4">
    <location>
        <begin position="3098"/>
        <end position="3132"/>
    </location>
</feature>
<dbReference type="Proteomes" id="UP000481417">
    <property type="component" value="Unassembled WGS sequence"/>
</dbReference>
<feature type="region of interest" description="Disordered" evidence="4">
    <location>
        <begin position="546"/>
        <end position="571"/>
    </location>
</feature>
<evidence type="ECO:0000256" key="2">
    <source>
        <dbReference type="ARBA" id="ARBA00022525"/>
    </source>
</evidence>
<sequence>MSLQRMVTRSFRQPGLCGRSRSEGRQWPGRTLALLLVAVIWLSGANAVVAQSVDWLLNVDDTASDPVPAGGLVEYRITVFNDGFDPAPATILDLSIPSGMRIESVGNLTGCSPVPVSGPRVVTCPIPALAAQGSLSLVARLRSSTQGTTQLTASIPVTAGGVTDVQTTNNSVTEQTTVTAGADIQLRLNGPATAVAGSTVSYTFQATNNGPDPAASLTLRFPVPTGLGNVAPPTGCTLAGGVYQCAITGPIPVGGSVTRVFTAQVGTASGSTITAAGSVLNVSPPDPLAGNSAAQMNTTVSAGSDLAISKARSGPDPILVGDAVTFTLTPRYSGDVPQTITVTDTLPGGYRIDSVSAPGWGVAVAGQTVTATQASGTVPGSNVALGPITIAATAIGSGPATNTAAITATGPVDPNTANNTASDGGATIQEPQVDLLATKSGPSPALYVVGNSYDFRLGARNVGNAPFAGRLVMTDSLPAGLTATAVTANGWSCSPALPLAGPATLTCTRSYGAGAPLAAGAAAPTVVVTAEVTADGPIQNLLSVASPDLPPEPNTANNTAGYSGTAATGPDSADIRVEKSAALPSVGAGDVQDFTIVIRNDGPVTARDVLVTDLLTGLVNADLNAATGGMASYSVDTNAGGAGDNSAFSCSTAAQGGNARQLQCVIDTVPPCGVSDCPRIQVGIRPGGAAGGRTNTATAVSTTTPDPNDGNNAGTASYAVTPKADVAVDKIASPSPLAVGQVSTYVVTARNLANGLSAADHVTITDTLPAGMTFVSATPSAGTCAVQPAAETDVAPGNDTVSCDLGTINNGAQRTVSIRMRPNLGLEGTTVVNAVTVSTTTAESAMGNNSFQLSSPVRDPEVSLLVNKTDTVDPVPLGDATDYVIRVTNTGPSIATNVAITDQMPGARITYQGHVLPAGGSCASVPGVGALGGTLECGVPRVNVGQTVEFRVTGGATAKGVAVNRVTVTSNETARGFEPNLADNLAVQNTTARTRADLEIVQKTASPATVNLRDPFDFLIDLRNNTGAGLSEADDVVLTDSLPSGIELTGTPTIAVLGGTAGQTACTGGAGSTSFTCNLGTLGSGALVRITAPSRVTSVTTTGQIFTNTASVTTQSLDVVPANNTNSGSVTVNASSLAGRIFRDFNADALPDPTDQGLSGVTVTLTGTAFDGTPVNRTATTTGAGAYSFTALPEGTYRISHAAIAEARLTNGTTTAGGAGGTPAPTSIASIALPPATPSDGYLFPKIPLAQIGIAKQIVAAPVINPDGTFTAGFRLRVRNFSREPLDTVRVTDPLSGAAPRFGSAASLANPLTDPLAPGSYAITAAPSGSCGGGNSGFDGAGDPVVATGVTLAAGATCDIQFALRARPTVPLPPVLPSGGNYENLAAVTGEGAYSRQDSTGNPDLADLSDNGATAIPGSSSPTPVAPAFLPRIALVKTADVSGLSSPPRAGDAVSYDFTVTNTGNLTLTNVVVTDPLLGGAVGSPIPTLAAGASQAVRAPYTLTQADLDAGRVENTAVTQGDAPDGSIVTDTSGATLTDDDPTEVPIAPAPSIALVKAADASALSSPAQAGDVISYDLTVTNTGNVTLSNVVVNDPLLGGAVGSAIATLAPGATGTVSATYALTQADLDAGEVVNTATAQGTPPSGGPVTDTSGTTTADDDPTEVPITPAPSIALVKAADASGFSLPAQAGDVVSYDLTVTNTGNVTLTNVVVNDPLLGGAVGSPIATLAPGATGTVSATYALTQADLDAGEVFNTATAQGTPPTGGPVTDTSGATTADDDPTEVPITPAPSIALVKVANASGLSTPAQVGDVISFDFTVTNTGNVTLSNVVVNDPLLGGAVGSAILALAPGASGSMSATYALTQTDLDAGEVVNTATAQGTPPTGGPVTDTSGTTTTDDDPTQVPITPVPSIALVKAADVSGLSAPAQAGDPIAYGFTVTNTGNVTLTNVTVTDPLLGGAVGSPIPTLAPGASQTVTAPYPLTVADLDAGVVVNSATAQGTPPGGGAVTDISGTTVADDNPTQTPLVPAPAIALVKTADVSGLSAPAQAGDLIAYGFTVTNTGNVTMSNVVVNDPLLGGAVGSAIPTLAPGASETVSATYPLTQADLDAGLVVNTATAQGTPPTGGPVTDISGATLTDDDPTEATLVPAPAIALVKTADASALSVPVHVGELVSYDFTVTNTGNVTLSNVVVNDPLLGGAVGSPIPTLAPGASGTVTAAYPLTQADLDAARVVNSATAQGTPPTGGAVTDTSGTTITDNDPTETPLVPAPAIALVKTADASAVSAPAQLGELISYGFTVTNTGNVTLSNVTLTDPLLGGAVGSPIPTLAPGASGMISATHALTQADLDAGQVVNTATATGTPPRGGPVTDTSGATVADDDPTTVPLVAAPAIALVKTADGSGIAVPAAPGDPIAYSFTVTNTGTVTLLNVTLADALQGAVVSGGPIPALAPGAVDSGTFTATYPLQQADIDAGRVVNSATATGTTATGTAVSDISGSGALTDDPTEVAITPAAGIVLVKSLTRIEDANGNGADDAGDVVHYAFALTNTGNVALRVPAIADPRATVSGGPAVVAPGQTDSGSFTARLVLTQDDLDRGHVDNSATVTAAAVRGDGGAIAGPGGAPLTASDISDAGTDPEGAAVPTPGAAETPDGAGGTDGDPGNDPTVARLTRAPGIALIKSHAGYQDANGNKAPDAGDVLRYAFTVTNTGNVALRIDRLDDPIATVAGGPVVLQPGQSDDRTFTATYALTDRDMVRGHVQNSATVRAPAVARDGSPVTDRDGTPLEATDVSDAGTDPDGARLDDPQAVETPDGQGGTDGDPANDPTVVTLGRPEILLRITITDTPDRNGNGIFDAGDLIVYAFAVTNTGNVLLENVTIDPASLNLDLPGFSCRPIRLEVGETATLVCQGNRYTVTARDAAQGAVRLTATAIGDSVSGVRASSDSGIASPTMEEGGLSVVKTADRGTALAGDLVGYTLAVTNEAGGIATATTLVDSLPPGFTYQSGSARLDGAAAEPEIAGNRLVWRGLDLAAGQTRRIAISVLVGGGVQPGAHVNRAQAFSPATGRPVSPEAQATIRVEVDAVFACSTVIGRVFDDGDHDGHFNGEPDRGRGARGAANLDGPPGTEKGLPGVRLVTPDGVAVTTDEHGRFSLPCAALPRDIGANVMLKLDERTLPLGYRLTTENPRVVRVTPGMLTKMNFGATLSRVVRVDLSARAFGAGGAARPELQAGLRQLVAQIADTPAVLRISYQLAAGEDRATARARIRQVETALRRLWPANGRYALTIEAVVQARAGTAGAGGR</sequence>
<feature type="region of interest" description="Disordered" evidence="4">
    <location>
        <begin position="2357"/>
        <end position="2382"/>
    </location>
</feature>
<feature type="domain" description="DUF11" evidence="5">
    <location>
        <begin position="864"/>
        <end position="986"/>
    </location>
</feature>
<comment type="caution">
    <text evidence="8">The sequence shown here is derived from an EMBL/GenBank/DDBJ whole genome shotgun (WGS) entry which is preliminary data.</text>
</comment>
<evidence type="ECO:0000313" key="9">
    <source>
        <dbReference type="Proteomes" id="UP000481417"/>
    </source>
</evidence>
<keyword evidence="3" id="KW-0732">Signal</keyword>
<feature type="domain" description="DUF7507" evidence="7">
    <location>
        <begin position="2030"/>
        <end position="2131"/>
    </location>
</feature>
<organism evidence="8 9">
    <name type="scientific">Paracoccus lichenicola</name>
    <dbReference type="NCBI Taxonomy" id="2665644"/>
    <lineage>
        <taxon>Bacteria</taxon>
        <taxon>Pseudomonadati</taxon>
        <taxon>Pseudomonadota</taxon>
        <taxon>Alphaproteobacteria</taxon>
        <taxon>Rhodobacterales</taxon>
        <taxon>Paracoccaceae</taxon>
        <taxon>Paracoccus</taxon>
    </lineage>
</organism>
<reference evidence="8 9" key="1">
    <citation type="submission" date="2019-11" db="EMBL/GenBank/DDBJ databases">
        <authorList>
            <person name="Lang L."/>
        </authorList>
    </citation>
    <scope>NUCLEOTIDE SEQUENCE [LARGE SCALE GENOMIC DNA]</scope>
    <source>
        <strain evidence="8 9">YIM 132242</strain>
    </source>
</reference>
<feature type="compositionally biased region" description="Gly residues" evidence="4">
    <location>
        <begin position="2613"/>
        <end position="2622"/>
    </location>
</feature>
<feature type="region of interest" description="Disordered" evidence="4">
    <location>
        <begin position="1877"/>
        <end position="1905"/>
    </location>
</feature>
<feature type="region of interest" description="Disordered" evidence="4">
    <location>
        <begin position="1518"/>
        <end position="1543"/>
    </location>
</feature>
<dbReference type="InterPro" id="IPR033764">
    <property type="entry name" value="Sdr_B"/>
</dbReference>
<comment type="subcellular location">
    <subcellularLocation>
        <location evidence="1">Secreted</location>
    </subcellularLocation>
</comment>
<feature type="domain" description="DUF11" evidence="5">
    <location>
        <begin position="58"/>
        <end position="173"/>
    </location>
</feature>
<feature type="domain" description="DUF11" evidence="5">
    <location>
        <begin position="2956"/>
        <end position="3060"/>
    </location>
</feature>
<feature type="domain" description="DUF7507" evidence="7">
    <location>
        <begin position="2390"/>
        <end position="2494"/>
    </location>
</feature>
<feature type="compositionally biased region" description="Low complexity" evidence="4">
    <location>
        <begin position="2357"/>
        <end position="2372"/>
    </location>
</feature>
<dbReference type="PANTHER" id="PTHR34819">
    <property type="entry name" value="LARGE CYSTEINE-RICH PERIPLASMIC PROTEIN OMCB"/>
    <property type="match status" value="1"/>
</dbReference>
<dbReference type="InterPro" id="IPR055354">
    <property type="entry name" value="DUF7507"/>
</dbReference>
<feature type="domain" description="DUF7507" evidence="7">
    <location>
        <begin position="2150"/>
        <end position="2251"/>
    </location>
</feature>
<feature type="domain" description="DUF11" evidence="5">
    <location>
        <begin position="437"/>
        <end position="560"/>
    </location>
</feature>
<proteinExistence type="predicted"/>
<feature type="compositionally biased region" description="Low complexity" evidence="4">
    <location>
        <begin position="1757"/>
        <end position="1777"/>
    </location>
</feature>
<evidence type="ECO:0000256" key="3">
    <source>
        <dbReference type="ARBA" id="ARBA00022729"/>
    </source>
</evidence>
<evidence type="ECO:0000256" key="1">
    <source>
        <dbReference type="ARBA" id="ARBA00004613"/>
    </source>
</evidence>